<accession>A0A397GXT8</accession>
<dbReference type="EMBL" id="PQFF01000398">
    <property type="protein sequence ID" value="RHZ52870.1"/>
    <property type="molecule type" value="Genomic_DNA"/>
</dbReference>
<proteinExistence type="predicted"/>
<name>A0A397GXT8_9GLOM</name>
<dbReference type="AlphaFoldDB" id="A0A397GXT8"/>
<evidence type="ECO:0000313" key="2">
    <source>
        <dbReference type="Proteomes" id="UP000266861"/>
    </source>
</evidence>
<evidence type="ECO:0000313" key="1">
    <source>
        <dbReference type="EMBL" id="RHZ52870.1"/>
    </source>
</evidence>
<comment type="caution">
    <text evidence="1">The sequence shown here is derived from an EMBL/GenBank/DDBJ whole genome shotgun (WGS) entry which is preliminary data.</text>
</comment>
<sequence>MAKHFTSTYVKPEYPVLSIFLTSKVLKNLKITIKTTSTTTNAIEKPSGGDPTNYCSIIIYNDLLFLEKPQLKPLLLLPTLPSGGDPINYCSIIIYNDLLFLELLRNSAAVIRPITILSCNATSSYGDITIGTIL</sequence>
<keyword evidence="2" id="KW-1185">Reference proteome</keyword>
<reference evidence="1 2" key="1">
    <citation type="submission" date="2018-08" db="EMBL/GenBank/DDBJ databases">
        <title>Genome and evolution of the arbuscular mycorrhizal fungus Diversispora epigaea (formerly Glomus versiforme) and its bacterial endosymbionts.</title>
        <authorList>
            <person name="Sun X."/>
            <person name="Fei Z."/>
            <person name="Harrison M."/>
        </authorList>
    </citation>
    <scope>NUCLEOTIDE SEQUENCE [LARGE SCALE GENOMIC DNA]</scope>
    <source>
        <strain evidence="1 2">IT104</strain>
    </source>
</reference>
<dbReference type="Proteomes" id="UP000266861">
    <property type="component" value="Unassembled WGS sequence"/>
</dbReference>
<gene>
    <name evidence="1" type="ORF">Glove_456g30</name>
</gene>
<protein>
    <submittedName>
        <fullName evidence="1">Uncharacterized protein</fullName>
    </submittedName>
</protein>
<organism evidence="1 2">
    <name type="scientific">Diversispora epigaea</name>
    <dbReference type="NCBI Taxonomy" id="1348612"/>
    <lineage>
        <taxon>Eukaryota</taxon>
        <taxon>Fungi</taxon>
        <taxon>Fungi incertae sedis</taxon>
        <taxon>Mucoromycota</taxon>
        <taxon>Glomeromycotina</taxon>
        <taxon>Glomeromycetes</taxon>
        <taxon>Diversisporales</taxon>
        <taxon>Diversisporaceae</taxon>
        <taxon>Diversispora</taxon>
    </lineage>
</organism>